<dbReference type="NCBIfam" id="TIGR00005">
    <property type="entry name" value="rluA_subfam"/>
    <property type="match status" value="1"/>
</dbReference>
<dbReference type="InterPro" id="IPR006145">
    <property type="entry name" value="PsdUridine_synth_RsuA/RluA"/>
</dbReference>
<dbReference type="EMBL" id="BJXW01000009">
    <property type="protein sequence ID" value="GEN30652.1"/>
    <property type="molecule type" value="Genomic_DNA"/>
</dbReference>
<evidence type="ECO:0000256" key="4">
    <source>
        <dbReference type="PIRSR" id="PIRSR606225-1"/>
    </source>
</evidence>
<dbReference type="InterPro" id="IPR006225">
    <property type="entry name" value="PsdUridine_synth_RluC/D"/>
</dbReference>
<comment type="similarity">
    <text evidence="2 5">Belongs to the pseudouridine synthase RluA family.</text>
</comment>
<dbReference type="GO" id="GO:0003723">
    <property type="term" value="F:RNA binding"/>
    <property type="evidence" value="ECO:0007669"/>
    <property type="project" value="InterPro"/>
</dbReference>
<dbReference type="PROSITE" id="PS01129">
    <property type="entry name" value="PSI_RLU"/>
    <property type="match status" value="1"/>
</dbReference>
<keyword evidence="3 5" id="KW-0413">Isomerase</keyword>
<organism evidence="7 8">
    <name type="scientific">Cerasibacillus quisquiliarum</name>
    <dbReference type="NCBI Taxonomy" id="227865"/>
    <lineage>
        <taxon>Bacteria</taxon>
        <taxon>Bacillati</taxon>
        <taxon>Bacillota</taxon>
        <taxon>Bacilli</taxon>
        <taxon>Bacillales</taxon>
        <taxon>Bacillaceae</taxon>
        <taxon>Cerasibacillus</taxon>
    </lineage>
</organism>
<evidence type="ECO:0000256" key="5">
    <source>
        <dbReference type="RuleBase" id="RU362028"/>
    </source>
</evidence>
<dbReference type="RefSeq" id="WP_307724218.1">
    <property type="nucleotide sequence ID" value="NZ_BJXW01000009.1"/>
</dbReference>
<dbReference type="GO" id="GO:0140098">
    <property type="term" value="F:catalytic activity, acting on RNA"/>
    <property type="evidence" value="ECO:0007669"/>
    <property type="project" value="UniProtKB-ARBA"/>
</dbReference>
<evidence type="ECO:0000313" key="8">
    <source>
        <dbReference type="Proteomes" id="UP000321491"/>
    </source>
</evidence>
<evidence type="ECO:0000256" key="2">
    <source>
        <dbReference type="ARBA" id="ARBA00010876"/>
    </source>
</evidence>
<dbReference type="Pfam" id="PF00849">
    <property type="entry name" value="PseudoU_synth_2"/>
    <property type="match status" value="1"/>
</dbReference>
<protein>
    <recommendedName>
        <fullName evidence="5">Pseudouridine synthase</fullName>
        <ecNumber evidence="5">5.4.99.-</ecNumber>
    </recommendedName>
</protein>
<dbReference type="PANTHER" id="PTHR21600">
    <property type="entry name" value="MITOCHONDRIAL RNA PSEUDOURIDINE SYNTHASE"/>
    <property type="match status" value="1"/>
</dbReference>
<accession>A0A511UZX8</accession>
<dbReference type="InterPro" id="IPR020103">
    <property type="entry name" value="PsdUridine_synth_cat_dom_sf"/>
</dbReference>
<comment type="function">
    <text evidence="5">Responsible for synthesis of pseudouridine from uracil.</text>
</comment>
<evidence type="ECO:0000256" key="1">
    <source>
        <dbReference type="ARBA" id="ARBA00000073"/>
    </source>
</evidence>
<dbReference type="InterPro" id="IPR006224">
    <property type="entry name" value="PsdUridine_synth_RluA-like_CS"/>
</dbReference>
<comment type="caution">
    <text evidence="7">The sequence shown here is derived from an EMBL/GenBank/DDBJ whole genome shotgun (WGS) entry which is preliminary data.</text>
</comment>
<evidence type="ECO:0000256" key="3">
    <source>
        <dbReference type="ARBA" id="ARBA00023235"/>
    </source>
</evidence>
<comment type="catalytic activity">
    <reaction evidence="1 5">
        <text>a uridine in RNA = a pseudouridine in RNA</text>
        <dbReference type="Rhea" id="RHEA:48348"/>
        <dbReference type="Rhea" id="RHEA-COMP:12068"/>
        <dbReference type="Rhea" id="RHEA-COMP:12069"/>
        <dbReference type="ChEBI" id="CHEBI:65314"/>
        <dbReference type="ChEBI" id="CHEBI:65315"/>
    </reaction>
</comment>
<dbReference type="InterPro" id="IPR050188">
    <property type="entry name" value="RluA_PseudoU_synthase"/>
</dbReference>
<dbReference type="Proteomes" id="UP000321491">
    <property type="component" value="Unassembled WGS sequence"/>
</dbReference>
<feature type="domain" description="Pseudouridine synthase RsuA/RluA-like" evidence="6">
    <location>
        <begin position="89"/>
        <end position="238"/>
    </location>
</feature>
<sequence length="293" mass="32956">MINMEWTIQSTCHGMTIGTYLKTEKQFSRRILKAVKFDGGKILLNGEEKTVRAVLKAGDKLSVTLPIEKNNTIIATPMPLDIIYEDDALMVINKQAGVASIPSMHHPDTSIANGVIAYYKEKKLPYTVHIVTRLDVNTSGLLLIAKHRYIHSLLAKMQQKGNIKRRYHAIVEGILEEKKGTINQPIGRKEDSIIERTVRSDGQRAVTHYEVVWEKDSYSLINIVIETGRTHQIRVHMSYLGCPIVGDDLYGGSTCERHALHCSELSFLHPISNKHLVFQSSIPSDMLGLTEKT</sequence>
<dbReference type="SUPFAM" id="SSF55120">
    <property type="entry name" value="Pseudouridine synthase"/>
    <property type="match status" value="1"/>
</dbReference>
<feature type="active site" evidence="4">
    <location>
        <position position="135"/>
    </location>
</feature>
<keyword evidence="8" id="KW-1185">Reference proteome</keyword>
<proteinExistence type="inferred from homology"/>
<dbReference type="Gene3D" id="3.30.2350.10">
    <property type="entry name" value="Pseudouridine synthase"/>
    <property type="match status" value="1"/>
</dbReference>
<gene>
    <name evidence="7" type="primary">yjbO</name>
    <name evidence="7" type="ORF">CQU01_08900</name>
</gene>
<evidence type="ECO:0000259" key="6">
    <source>
        <dbReference type="Pfam" id="PF00849"/>
    </source>
</evidence>
<dbReference type="CDD" id="cd02869">
    <property type="entry name" value="PseudoU_synth_RluA_like"/>
    <property type="match status" value="1"/>
</dbReference>
<reference evidence="7 8" key="1">
    <citation type="submission" date="2019-07" db="EMBL/GenBank/DDBJ databases">
        <title>Whole genome shotgun sequence of Cerasibacillus quisquiliarum NBRC 102429.</title>
        <authorList>
            <person name="Hosoyama A."/>
            <person name="Uohara A."/>
            <person name="Ohji S."/>
            <person name="Ichikawa N."/>
        </authorList>
    </citation>
    <scope>NUCLEOTIDE SEQUENCE [LARGE SCALE GENOMIC DNA]</scope>
    <source>
        <strain evidence="7 8">NBRC 102429</strain>
    </source>
</reference>
<dbReference type="FunFam" id="3.30.2350.10:FF:000005">
    <property type="entry name" value="Pseudouridine synthase"/>
    <property type="match status" value="1"/>
</dbReference>
<dbReference type="PANTHER" id="PTHR21600:SF35">
    <property type="entry name" value="PSEUDOURIDINE SYNTHASE"/>
    <property type="match status" value="1"/>
</dbReference>
<evidence type="ECO:0000313" key="7">
    <source>
        <dbReference type="EMBL" id="GEN30652.1"/>
    </source>
</evidence>
<dbReference type="GO" id="GO:0009982">
    <property type="term" value="F:pseudouridine synthase activity"/>
    <property type="evidence" value="ECO:0007669"/>
    <property type="project" value="InterPro"/>
</dbReference>
<dbReference type="GO" id="GO:0000455">
    <property type="term" value="P:enzyme-directed rRNA pseudouridine synthesis"/>
    <property type="evidence" value="ECO:0007669"/>
    <property type="project" value="TreeGrafter"/>
</dbReference>
<dbReference type="EC" id="5.4.99.-" evidence="5"/>
<dbReference type="AlphaFoldDB" id="A0A511UZX8"/>
<name>A0A511UZX8_9BACI</name>